<dbReference type="EMBL" id="LS398110">
    <property type="protein sequence ID" value="SPP93310.1"/>
    <property type="molecule type" value="Genomic_DNA"/>
</dbReference>
<dbReference type="Proteomes" id="UP000246085">
    <property type="component" value="Chromosome BRAD3257"/>
</dbReference>
<dbReference type="KEGG" id="bvz:BRAD3257_2232"/>
<reference evidence="2 3" key="1">
    <citation type="submission" date="2018-03" db="EMBL/GenBank/DDBJ databases">
        <authorList>
            <person name="Gully D."/>
        </authorList>
    </citation>
    <scope>NUCLEOTIDE SEQUENCE [LARGE SCALE GENOMIC DNA]</scope>
    <source>
        <strain evidence="2">ORS3257</strain>
    </source>
</reference>
<proteinExistence type="predicted"/>
<evidence type="ECO:0000256" key="1">
    <source>
        <dbReference type="SAM" id="MobiDB-lite"/>
    </source>
</evidence>
<accession>A0A2U3PVX5</accession>
<evidence type="ECO:0000313" key="3">
    <source>
        <dbReference type="Proteomes" id="UP000246085"/>
    </source>
</evidence>
<dbReference type="AlphaFoldDB" id="A0A2U3PVX5"/>
<sequence length="134" mass="14643">MPIRQYFVWVGGALLVLLFAADWLLPAPPAYSHSAVAPSERANLRITSDQKWPERVVFDTAHAPVTHYIAESGLAANLVPEVFSQTSWRSPRDAFAAVEEAAAPAPTARNENASAIRAKPQQPRTRMTSAAKIH</sequence>
<gene>
    <name evidence="2" type="ORF">BRAD3257_2232</name>
</gene>
<name>A0A2U3PVX5_9BRAD</name>
<feature type="region of interest" description="Disordered" evidence="1">
    <location>
        <begin position="100"/>
        <end position="134"/>
    </location>
</feature>
<protein>
    <submittedName>
        <fullName evidence="2">Uncharacterized protein</fullName>
    </submittedName>
</protein>
<organism evidence="2 3">
    <name type="scientific">Bradyrhizobium vignae</name>
    <dbReference type="NCBI Taxonomy" id="1549949"/>
    <lineage>
        <taxon>Bacteria</taxon>
        <taxon>Pseudomonadati</taxon>
        <taxon>Pseudomonadota</taxon>
        <taxon>Alphaproteobacteria</taxon>
        <taxon>Hyphomicrobiales</taxon>
        <taxon>Nitrobacteraceae</taxon>
        <taxon>Bradyrhizobium</taxon>
    </lineage>
</organism>
<evidence type="ECO:0000313" key="2">
    <source>
        <dbReference type="EMBL" id="SPP93310.1"/>
    </source>
</evidence>
<feature type="compositionally biased region" description="Low complexity" evidence="1">
    <location>
        <begin position="100"/>
        <end position="113"/>
    </location>
</feature>